<evidence type="ECO:0000313" key="11">
    <source>
        <dbReference type="EMBL" id="MCL6421969.1"/>
    </source>
</evidence>
<dbReference type="Gene3D" id="3.30.70.100">
    <property type="match status" value="1"/>
</dbReference>
<dbReference type="SUPFAM" id="SSF50182">
    <property type="entry name" value="Sm-like ribonucleoproteins"/>
    <property type="match status" value="1"/>
</dbReference>
<evidence type="ECO:0000256" key="4">
    <source>
        <dbReference type="ARBA" id="ARBA00022692"/>
    </source>
</evidence>
<organism evidence="11 12">
    <name type="scientific">Brachybacterium equifaecis</name>
    <dbReference type="NCBI Taxonomy" id="2910770"/>
    <lineage>
        <taxon>Bacteria</taxon>
        <taxon>Bacillati</taxon>
        <taxon>Actinomycetota</taxon>
        <taxon>Actinomycetes</taxon>
        <taxon>Micrococcales</taxon>
        <taxon>Dermabacteraceae</taxon>
        <taxon>Brachybacterium</taxon>
    </lineage>
</organism>
<dbReference type="InterPro" id="IPR045276">
    <property type="entry name" value="YbiO_bact"/>
</dbReference>
<dbReference type="Pfam" id="PF00924">
    <property type="entry name" value="MS_channel_2nd"/>
    <property type="match status" value="1"/>
</dbReference>
<dbReference type="InterPro" id="IPR010920">
    <property type="entry name" value="LSM_dom_sf"/>
</dbReference>
<proteinExistence type="inferred from homology"/>
<comment type="similarity">
    <text evidence="2">Belongs to the MscS (TC 1.A.23) family.</text>
</comment>
<evidence type="ECO:0000256" key="3">
    <source>
        <dbReference type="ARBA" id="ARBA00022475"/>
    </source>
</evidence>
<keyword evidence="5 7" id="KW-1133">Transmembrane helix</keyword>
<sequence>MDLVELLSAPSTEGALSLADRIWTWLLSSGVTVVIIIVAALILRMVAAWLIRRFFRTMREGGTRLSSMTSAMAGRDQRTARMAQQRRAQRISTLTSVSVNIASIVIGIVALVMVLSALGVNVSPLIASLGVAGLAAGIGAQTIIKDMIAGMLILFEDIVAVGDTVDFEYASGTVEAVSLRATQIRALDGTLWTVRNGEVIRIGNKSRGFATAVVTLDIDSGADNTVVSTALAAVADDLASDEAWADLIDPPVEVSGILSVDGARMQRRVTVKTVAGQQWAVEMELRRRIRIAFRAAEIDFALPRFEGSAKA</sequence>
<evidence type="ECO:0000256" key="5">
    <source>
        <dbReference type="ARBA" id="ARBA00022989"/>
    </source>
</evidence>
<name>A0ABT0QY70_9MICO</name>
<keyword evidence="12" id="KW-1185">Reference proteome</keyword>
<feature type="domain" description="Mechanosensitive ion channel MscS C-terminal" evidence="9">
    <location>
        <begin position="214"/>
        <end position="300"/>
    </location>
</feature>
<evidence type="ECO:0000256" key="2">
    <source>
        <dbReference type="ARBA" id="ARBA00008017"/>
    </source>
</evidence>
<dbReference type="Gene3D" id="2.30.30.60">
    <property type="match status" value="1"/>
</dbReference>
<evidence type="ECO:0000256" key="1">
    <source>
        <dbReference type="ARBA" id="ARBA00004651"/>
    </source>
</evidence>
<comment type="subcellular location">
    <subcellularLocation>
        <location evidence="1">Cell membrane</location>
        <topology evidence="1">Multi-pass membrane protein</topology>
    </subcellularLocation>
</comment>
<feature type="transmembrane region" description="Helical" evidence="7">
    <location>
        <begin position="91"/>
        <end position="119"/>
    </location>
</feature>
<dbReference type="SUPFAM" id="SSF82861">
    <property type="entry name" value="Mechanosensitive channel protein MscS (YggB), transmembrane region"/>
    <property type="match status" value="1"/>
</dbReference>
<feature type="transmembrane region" description="Helical" evidence="7">
    <location>
        <begin position="22"/>
        <end position="51"/>
    </location>
</feature>
<dbReference type="InterPro" id="IPR011066">
    <property type="entry name" value="MscS_channel_C_sf"/>
</dbReference>
<dbReference type="EMBL" id="JAKNCJ010000001">
    <property type="protein sequence ID" value="MCL6421969.1"/>
    <property type="molecule type" value="Genomic_DNA"/>
</dbReference>
<dbReference type="Gene3D" id="1.10.287.1260">
    <property type="match status" value="1"/>
</dbReference>
<dbReference type="Pfam" id="PF21088">
    <property type="entry name" value="MS_channel_1st"/>
    <property type="match status" value="1"/>
</dbReference>
<dbReference type="PANTHER" id="PTHR30460">
    <property type="entry name" value="MODERATE CONDUCTANCE MECHANOSENSITIVE CHANNEL YBIO"/>
    <property type="match status" value="1"/>
</dbReference>
<gene>
    <name evidence="11" type="ORF">Bequi_00970</name>
</gene>
<dbReference type="InterPro" id="IPR023408">
    <property type="entry name" value="MscS_beta-dom_sf"/>
</dbReference>
<evidence type="ECO:0000259" key="10">
    <source>
        <dbReference type="Pfam" id="PF21088"/>
    </source>
</evidence>
<evidence type="ECO:0000259" key="8">
    <source>
        <dbReference type="Pfam" id="PF00924"/>
    </source>
</evidence>
<evidence type="ECO:0000313" key="12">
    <source>
        <dbReference type="Proteomes" id="UP001203761"/>
    </source>
</evidence>
<dbReference type="InterPro" id="IPR011014">
    <property type="entry name" value="MscS_channel_TM-2"/>
</dbReference>
<dbReference type="InterPro" id="IPR049142">
    <property type="entry name" value="MS_channel_1st"/>
</dbReference>
<protein>
    <submittedName>
        <fullName evidence="11">Mechanosensitive ion channel family protein</fullName>
    </submittedName>
</protein>
<reference evidence="11" key="1">
    <citation type="submission" date="2022-02" db="EMBL/GenBank/DDBJ databases">
        <authorList>
            <person name="Lee M."/>
            <person name="Kim S.-J."/>
            <person name="Jung M.-Y."/>
        </authorList>
    </citation>
    <scope>NUCLEOTIDE SEQUENCE</scope>
    <source>
        <strain evidence="11">JHP9</strain>
    </source>
</reference>
<accession>A0ABT0QY70</accession>
<feature type="domain" description="Mechanosensitive ion channel MscS" evidence="8">
    <location>
        <begin position="142"/>
        <end position="205"/>
    </location>
</feature>
<dbReference type="Proteomes" id="UP001203761">
    <property type="component" value="Unassembled WGS sequence"/>
</dbReference>
<dbReference type="PANTHER" id="PTHR30460:SF0">
    <property type="entry name" value="MODERATE CONDUCTANCE MECHANOSENSITIVE CHANNEL YBIO"/>
    <property type="match status" value="1"/>
</dbReference>
<dbReference type="RefSeq" id="WP_249736134.1">
    <property type="nucleotide sequence ID" value="NZ_JAKNCJ010000001.1"/>
</dbReference>
<evidence type="ECO:0000256" key="6">
    <source>
        <dbReference type="ARBA" id="ARBA00023136"/>
    </source>
</evidence>
<feature type="domain" description="Mechanosensitive ion channel transmembrane helices 2/3" evidence="10">
    <location>
        <begin position="100"/>
        <end position="141"/>
    </location>
</feature>
<dbReference type="SUPFAM" id="SSF82689">
    <property type="entry name" value="Mechanosensitive channel protein MscS (YggB), C-terminal domain"/>
    <property type="match status" value="1"/>
</dbReference>
<dbReference type="InterPro" id="IPR006685">
    <property type="entry name" value="MscS_channel_2nd"/>
</dbReference>
<keyword evidence="3" id="KW-1003">Cell membrane</keyword>
<comment type="caution">
    <text evidence="11">The sequence shown here is derived from an EMBL/GenBank/DDBJ whole genome shotgun (WGS) entry which is preliminary data.</text>
</comment>
<evidence type="ECO:0000259" key="9">
    <source>
        <dbReference type="Pfam" id="PF21082"/>
    </source>
</evidence>
<keyword evidence="4 7" id="KW-0812">Transmembrane</keyword>
<evidence type="ECO:0000256" key="7">
    <source>
        <dbReference type="SAM" id="Phobius"/>
    </source>
</evidence>
<keyword evidence="6 7" id="KW-0472">Membrane</keyword>
<dbReference type="InterPro" id="IPR049278">
    <property type="entry name" value="MS_channel_C"/>
</dbReference>
<feature type="transmembrane region" description="Helical" evidence="7">
    <location>
        <begin position="125"/>
        <end position="144"/>
    </location>
</feature>
<dbReference type="Pfam" id="PF21082">
    <property type="entry name" value="MS_channel_3rd"/>
    <property type="match status" value="1"/>
</dbReference>